<gene>
    <name evidence="1" type="ORF">FC15_GL001622</name>
</gene>
<evidence type="ECO:0000313" key="2">
    <source>
        <dbReference type="Proteomes" id="UP000051315"/>
    </source>
</evidence>
<reference evidence="1 2" key="1">
    <citation type="journal article" date="2015" name="Genome Announc.">
        <title>Expanding the biotechnology potential of lactobacilli through comparative genomics of 213 strains and associated genera.</title>
        <authorList>
            <person name="Sun Z."/>
            <person name="Harris H.M."/>
            <person name="McCann A."/>
            <person name="Guo C."/>
            <person name="Argimon S."/>
            <person name="Zhang W."/>
            <person name="Yang X."/>
            <person name="Jeffery I.B."/>
            <person name="Cooney J.C."/>
            <person name="Kagawa T.F."/>
            <person name="Liu W."/>
            <person name="Song Y."/>
            <person name="Salvetti E."/>
            <person name="Wrobel A."/>
            <person name="Rasinkangas P."/>
            <person name="Parkhill J."/>
            <person name="Rea M.C."/>
            <person name="O'Sullivan O."/>
            <person name="Ritari J."/>
            <person name="Douillard F.P."/>
            <person name="Paul Ross R."/>
            <person name="Yang R."/>
            <person name="Briner A.E."/>
            <person name="Felis G.E."/>
            <person name="de Vos W.M."/>
            <person name="Barrangou R."/>
            <person name="Klaenhammer T.R."/>
            <person name="Caufield P.W."/>
            <person name="Cui Y."/>
            <person name="Zhang H."/>
            <person name="O'Toole P.W."/>
        </authorList>
    </citation>
    <scope>NUCLEOTIDE SEQUENCE [LARGE SCALE GENOMIC DNA]</scope>
    <source>
        <strain evidence="1 2">DSM 17758</strain>
    </source>
</reference>
<comment type="caution">
    <text evidence="1">The sequence shown here is derived from an EMBL/GenBank/DDBJ whole genome shotgun (WGS) entry which is preliminary data.</text>
</comment>
<dbReference type="EMBL" id="AZFX01000045">
    <property type="protein sequence ID" value="KRM09785.1"/>
    <property type="molecule type" value="Genomic_DNA"/>
</dbReference>
<name>A0A0R1W2L1_9LACO</name>
<evidence type="ECO:0000313" key="1">
    <source>
        <dbReference type="EMBL" id="KRM09785.1"/>
    </source>
</evidence>
<dbReference type="AlphaFoldDB" id="A0A0R1W2L1"/>
<sequence>MTLNLIGVLALLSSLPWLGLFVFQSASRRLTPAKYPRFYRQLLWLLRVVIKRPPAQPLIDYAADVDARLGLTNVFTALTIAYEAQEFGGRLMMPDVGKIDLLLGRLRVWVLRRGHI</sequence>
<dbReference type="Proteomes" id="UP000051315">
    <property type="component" value="Unassembled WGS sequence"/>
</dbReference>
<keyword evidence="2" id="KW-1185">Reference proteome</keyword>
<accession>A0A0R1W2L1</accession>
<proteinExistence type="predicted"/>
<dbReference type="PATRIC" id="fig|1423735.3.peg.1681"/>
<organism evidence="1 2">
    <name type="scientific">Lapidilactobacillus concavus DSM 17758</name>
    <dbReference type="NCBI Taxonomy" id="1423735"/>
    <lineage>
        <taxon>Bacteria</taxon>
        <taxon>Bacillati</taxon>
        <taxon>Bacillota</taxon>
        <taxon>Bacilli</taxon>
        <taxon>Lactobacillales</taxon>
        <taxon>Lactobacillaceae</taxon>
        <taxon>Lapidilactobacillus</taxon>
    </lineage>
</organism>
<protein>
    <submittedName>
        <fullName evidence="1">Uncharacterized protein</fullName>
    </submittedName>
</protein>